<keyword evidence="2" id="KW-1185">Reference proteome</keyword>
<evidence type="ECO:0000313" key="1">
    <source>
        <dbReference type="EMBL" id="KAG8083902.1"/>
    </source>
</evidence>
<comment type="caution">
    <text evidence="1">The sequence shown here is derived from an EMBL/GenBank/DDBJ whole genome shotgun (WGS) entry which is preliminary data.</text>
</comment>
<gene>
    <name evidence="1" type="ORF">GUJ93_ZPchr0010g10328</name>
</gene>
<evidence type="ECO:0000313" key="2">
    <source>
        <dbReference type="Proteomes" id="UP000729402"/>
    </source>
</evidence>
<organism evidence="1 2">
    <name type="scientific">Zizania palustris</name>
    <name type="common">Northern wild rice</name>
    <dbReference type="NCBI Taxonomy" id="103762"/>
    <lineage>
        <taxon>Eukaryota</taxon>
        <taxon>Viridiplantae</taxon>
        <taxon>Streptophyta</taxon>
        <taxon>Embryophyta</taxon>
        <taxon>Tracheophyta</taxon>
        <taxon>Spermatophyta</taxon>
        <taxon>Magnoliopsida</taxon>
        <taxon>Liliopsida</taxon>
        <taxon>Poales</taxon>
        <taxon>Poaceae</taxon>
        <taxon>BOP clade</taxon>
        <taxon>Oryzoideae</taxon>
        <taxon>Oryzeae</taxon>
        <taxon>Zizaniinae</taxon>
        <taxon>Zizania</taxon>
    </lineage>
</organism>
<reference evidence="1" key="2">
    <citation type="submission" date="2021-02" db="EMBL/GenBank/DDBJ databases">
        <authorList>
            <person name="Kimball J.A."/>
            <person name="Haas M.W."/>
            <person name="Macchietto M."/>
            <person name="Kono T."/>
            <person name="Duquette J."/>
            <person name="Shao M."/>
        </authorList>
    </citation>
    <scope>NUCLEOTIDE SEQUENCE</scope>
    <source>
        <tissue evidence="1">Fresh leaf tissue</tissue>
    </source>
</reference>
<dbReference type="AlphaFoldDB" id="A0A8J5TDR7"/>
<reference evidence="1" key="1">
    <citation type="journal article" date="2021" name="bioRxiv">
        <title>Whole Genome Assembly and Annotation of Northern Wild Rice, Zizania palustris L., Supports a Whole Genome Duplication in the Zizania Genus.</title>
        <authorList>
            <person name="Haas M."/>
            <person name="Kono T."/>
            <person name="Macchietto M."/>
            <person name="Millas R."/>
            <person name="McGilp L."/>
            <person name="Shao M."/>
            <person name="Duquette J."/>
            <person name="Hirsch C.N."/>
            <person name="Kimball J."/>
        </authorList>
    </citation>
    <scope>NUCLEOTIDE SEQUENCE</scope>
    <source>
        <tissue evidence="1">Fresh leaf tissue</tissue>
    </source>
</reference>
<name>A0A8J5TDR7_ZIZPA</name>
<proteinExistence type="predicted"/>
<sequence>MCKTRKRQALTFSRTEAVFDVVSRQGDHRIPPREPLKLKSPLHAWDSHIEQLSLCLSRRESPERGATPLYLPRPHRMPPPVRACALTVTHTPSPNLLPADVYVLTHVVTMLSDFPDSGLQLNLIP</sequence>
<accession>A0A8J5TDR7</accession>
<dbReference type="Proteomes" id="UP000729402">
    <property type="component" value="Unassembled WGS sequence"/>
</dbReference>
<dbReference type="EMBL" id="JAAALK010000082">
    <property type="protein sequence ID" value="KAG8083902.1"/>
    <property type="molecule type" value="Genomic_DNA"/>
</dbReference>
<protein>
    <submittedName>
        <fullName evidence="1">Uncharacterized protein</fullName>
    </submittedName>
</protein>